<feature type="active site" description="Acyl-ester intermediate" evidence="7">
    <location>
        <position position="54"/>
    </location>
</feature>
<keyword evidence="13" id="KW-1185">Reference proteome</keyword>
<organism evidence="12 13">
    <name type="scientific">Palleronia abyssalis</name>
    <dbReference type="NCBI Taxonomy" id="1501240"/>
    <lineage>
        <taxon>Bacteria</taxon>
        <taxon>Pseudomonadati</taxon>
        <taxon>Pseudomonadota</taxon>
        <taxon>Alphaproteobacteria</taxon>
        <taxon>Rhodobacterales</taxon>
        <taxon>Roseobacteraceae</taxon>
        <taxon>Palleronia</taxon>
    </lineage>
</organism>
<dbReference type="PANTHER" id="PTHR21581:SF6">
    <property type="entry name" value="TRAFFICKING PROTEIN PARTICLE COMPLEX SUBUNIT 12"/>
    <property type="match status" value="1"/>
</dbReference>
<name>A0A2R8BU03_9RHOB</name>
<comment type="similarity">
    <text evidence="1 9">Belongs to the peptidase S11 family.</text>
</comment>
<feature type="binding site" evidence="8">
    <location>
        <position position="217"/>
    </location>
    <ligand>
        <name>substrate</name>
    </ligand>
</feature>
<dbReference type="InterPro" id="IPR018044">
    <property type="entry name" value="Peptidase_S11"/>
</dbReference>
<keyword evidence="5" id="KW-0573">Peptidoglycan synthesis</keyword>
<dbReference type="Pfam" id="PF00768">
    <property type="entry name" value="Peptidase_S11"/>
    <property type="match status" value="1"/>
</dbReference>
<proteinExistence type="inferred from homology"/>
<dbReference type="GO" id="GO:0071555">
    <property type="term" value="P:cell wall organization"/>
    <property type="evidence" value="ECO:0007669"/>
    <property type="project" value="UniProtKB-KW"/>
</dbReference>
<evidence type="ECO:0000256" key="2">
    <source>
        <dbReference type="ARBA" id="ARBA00022729"/>
    </source>
</evidence>
<dbReference type="GO" id="GO:0006508">
    <property type="term" value="P:proteolysis"/>
    <property type="evidence" value="ECO:0007669"/>
    <property type="project" value="InterPro"/>
</dbReference>
<dbReference type="GO" id="GO:0009252">
    <property type="term" value="P:peptidoglycan biosynthetic process"/>
    <property type="evidence" value="ECO:0007669"/>
    <property type="project" value="UniProtKB-KW"/>
</dbReference>
<evidence type="ECO:0000256" key="6">
    <source>
        <dbReference type="ARBA" id="ARBA00023316"/>
    </source>
</evidence>
<dbReference type="AlphaFoldDB" id="A0A2R8BU03"/>
<evidence type="ECO:0000256" key="7">
    <source>
        <dbReference type="PIRSR" id="PIRSR618044-1"/>
    </source>
</evidence>
<keyword evidence="6" id="KW-0961">Cell wall biogenesis/degradation</keyword>
<evidence type="ECO:0000256" key="3">
    <source>
        <dbReference type="ARBA" id="ARBA00022801"/>
    </source>
</evidence>
<accession>A0A2R8BU03</accession>
<reference evidence="12 13" key="1">
    <citation type="submission" date="2018-03" db="EMBL/GenBank/DDBJ databases">
        <authorList>
            <person name="Keele B.F."/>
        </authorList>
    </citation>
    <scope>NUCLEOTIDE SEQUENCE [LARGE SCALE GENOMIC DNA]</scope>
    <source>
        <strain evidence="12 13">CECT 8504</strain>
    </source>
</reference>
<feature type="active site" description="Proton acceptor" evidence="7">
    <location>
        <position position="57"/>
    </location>
</feature>
<dbReference type="SUPFAM" id="SSF56601">
    <property type="entry name" value="beta-lactamase/transpeptidase-like"/>
    <property type="match status" value="1"/>
</dbReference>
<dbReference type="GO" id="GO:0009002">
    <property type="term" value="F:serine-type D-Ala-D-Ala carboxypeptidase activity"/>
    <property type="evidence" value="ECO:0007669"/>
    <property type="project" value="UniProtKB-EC"/>
</dbReference>
<protein>
    <submittedName>
        <fullName evidence="12">D-alanyl-D-alanine carboxypeptidase DacF</fullName>
        <ecNumber evidence="12">3.4.16.4</ecNumber>
    </submittedName>
</protein>
<evidence type="ECO:0000256" key="8">
    <source>
        <dbReference type="PIRSR" id="PIRSR618044-2"/>
    </source>
</evidence>
<keyword evidence="2" id="KW-0732">Signal</keyword>
<feature type="domain" description="Peptidase S11 D-alanyl-D-alanine carboxypeptidase A N-terminal" evidence="11">
    <location>
        <begin position="28"/>
        <end position="247"/>
    </location>
</feature>
<evidence type="ECO:0000259" key="11">
    <source>
        <dbReference type="Pfam" id="PF00768"/>
    </source>
</evidence>
<dbReference type="PANTHER" id="PTHR21581">
    <property type="entry name" value="D-ALANYL-D-ALANINE CARBOXYPEPTIDASE"/>
    <property type="match status" value="1"/>
</dbReference>
<feature type="active site" evidence="7">
    <location>
        <position position="114"/>
    </location>
</feature>
<evidence type="ECO:0000256" key="1">
    <source>
        <dbReference type="ARBA" id="ARBA00007164"/>
    </source>
</evidence>
<dbReference type="GO" id="GO:0008360">
    <property type="term" value="P:regulation of cell shape"/>
    <property type="evidence" value="ECO:0007669"/>
    <property type="project" value="UniProtKB-KW"/>
</dbReference>
<sequence length="445" mass="47615">MYQRLLTLFGVLSTCVLVFATPLVAAPYAAMVIDARSGEVLHESNADSRLHPASLTKMMTLYVVFEAITRGEISADTVVTISSHAASEPPSKLGLRAGQKIALRYLIRAAGVKSANDAATALGEAISGSEAAFAQRMTRTAQALGMTRTTFKNAHGLTQEGHLSTARDMTMMGRRLFYDFPQYYNLFSRQSTDAGMMTVNNTNRRFLAAYKGADGIKTGFTNAAGFNLVASAERGGERVIATVFGGRSTASRNAKVAELLDLGFARAPSRVAVRKPPPPNYSTATATGSVAVARSLRPSLRPSREPAVDPDLIAQAVSDSISRVVPEVANVTPSPQAVPETQIVAVSPEPPTRPTEGEIVTRMSSSGGRHYGINIGRYGTRYQAEQELLKTALTEITTLEDALRKVVRSPQGWEANFVGMTQERASMACVRLAARDVNCNTLGPG</sequence>
<keyword evidence="4" id="KW-0133">Cell shape</keyword>
<dbReference type="InterPro" id="IPR001967">
    <property type="entry name" value="Peptidase_S11_N"/>
</dbReference>
<evidence type="ECO:0000256" key="5">
    <source>
        <dbReference type="ARBA" id="ARBA00022984"/>
    </source>
</evidence>
<dbReference type="Proteomes" id="UP000244912">
    <property type="component" value="Unassembled WGS sequence"/>
</dbReference>
<dbReference type="InterPro" id="IPR012338">
    <property type="entry name" value="Beta-lactam/transpept-like"/>
</dbReference>
<evidence type="ECO:0000313" key="12">
    <source>
        <dbReference type="EMBL" id="SPJ23615.1"/>
    </source>
</evidence>
<evidence type="ECO:0000256" key="9">
    <source>
        <dbReference type="RuleBase" id="RU004016"/>
    </source>
</evidence>
<feature type="region of interest" description="Disordered" evidence="10">
    <location>
        <begin position="346"/>
        <end position="365"/>
    </location>
</feature>
<dbReference type="Gene3D" id="3.40.710.10">
    <property type="entry name" value="DD-peptidase/beta-lactamase superfamily"/>
    <property type="match status" value="1"/>
</dbReference>
<keyword evidence="12" id="KW-0121">Carboxypeptidase</keyword>
<dbReference type="PRINTS" id="PR00725">
    <property type="entry name" value="DADACBPTASE1"/>
</dbReference>
<keyword evidence="12" id="KW-0645">Protease</keyword>
<evidence type="ECO:0000256" key="10">
    <source>
        <dbReference type="SAM" id="MobiDB-lite"/>
    </source>
</evidence>
<evidence type="ECO:0000313" key="13">
    <source>
        <dbReference type="Proteomes" id="UP000244912"/>
    </source>
</evidence>
<evidence type="ECO:0000256" key="4">
    <source>
        <dbReference type="ARBA" id="ARBA00022960"/>
    </source>
</evidence>
<keyword evidence="3 12" id="KW-0378">Hydrolase</keyword>
<dbReference type="EC" id="3.4.16.4" evidence="12"/>
<gene>
    <name evidence="12" type="primary">dacF</name>
    <name evidence="12" type="ORF">PAA8504_01428</name>
</gene>
<dbReference type="EMBL" id="ONZF01000002">
    <property type="protein sequence ID" value="SPJ23615.1"/>
    <property type="molecule type" value="Genomic_DNA"/>
</dbReference>